<feature type="coiled-coil region" evidence="1">
    <location>
        <begin position="87"/>
        <end position="114"/>
    </location>
</feature>
<dbReference type="Proteomes" id="UP000007648">
    <property type="component" value="Unassembled WGS sequence"/>
</dbReference>
<keyword evidence="4" id="KW-1185">Reference proteome</keyword>
<reference evidence="3 4" key="1">
    <citation type="journal article" date="2011" name="Proc. Natl. Acad. Sci. U.S.A.">
        <title>Genetic diversity and population structure of the endangered marsupial Sarcophilus harrisii (Tasmanian devil).</title>
        <authorList>
            <person name="Miller W."/>
            <person name="Hayes V.M."/>
            <person name="Ratan A."/>
            <person name="Petersen D.C."/>
            <person name="Wittekindt N.E."/>
            <person name="Miller J."/>
            <person name="Walenz B."/>
            <person name="Knight J."/>
            <person name="Qi J."/>
            <person name="Zhao F."/>
            <person name="Wang Q."/>
            <person name="Bedoya-Reina O.C."/>
            <person name="Katiyar N."/>
            <person name="Tomsho L.P."/>
            <person name="Kasson L.M."/>
            <person name="Hardie R.A."/>
            <person name="Woodbridge P."/>
            <person name="Tindall E.A."/>
            <person name="Bertelsen M.F."/>
            <person name="Dixon D."/>
            <person name="Pyecroft S."/>
            <person name="Helgen K.M."/>
            <person name="Lesk A.M."/>
            <person name="Pringle T.H."/>
            <person name="Patterson N."/>
            <person name="Zhang Y."/>
            <person name="Kreiss A."/>
            <person name="Woods G.M."/>
            <person name="Jones M.E."/>
            <person name="Schuster S.C."/>
        </authorList>
    </citation>
    <scope>NUCLEOTIDE SEQUENCE [LARGE SCALE GENOMIC DNA]</scope>
</reference>
<evidence type="ECO:0000313" key="3">
    <source>
        <dbReference type="Ensembl" id="ENSSHAP00000021659.2"/>
    </source>
</evidence>
<dbReference type="eggNOG" id="ENOG502S7A9">
    <property type="taxonomic scope" value="Eukaryota"/>
</dbReference>
<evidence type="ECO:0000256" key="2">
    <source>
        <dbReference type="SAM" id="MobiDB-lite"/>
    </source>
</evidence>
<evidence type="ECO:0000313" key="4">
    <source>
        <dbReference type="Proteomes" id="UP000007648"/>
    </source>
</evidence>
<dbReference type="STRING" id="9305.ENSSHAP00000021659"/>
<dbReference type="AlphaFoldDB" id="G3X1V4"/>
<dbReference type="PANTHER" id="PTHR14286:SF2">
    <property type="entry name" value="CENTROSOMAL PROTEIN 15 KDA"/>
    <property type="match status" value="1"/>
</dbReference>
<dbReference type="HOGENOM" id="CLU_133336_0_0_1"/>
<feature type="region of interest" description="Disordered" evidence="2">
    <location>
        <begin position="1"/>
        <end position="34"/>
    </location>
</feature>
<organism evidence="3 4">
    <name type="scientific">Sarcophilus harrisii</name>
    <name type="common">Tasmanian devil</name>
    <name type="synonym">Sarcophilus laniarius</name>
    <dbReference type="NCBI Taxonomy" id="9305"/>
    <lineage>
        <taxon>Eukaryota</taxon>
        <taxon>Metazoa</taxon>
        <taxon>Chordata</taxon>
        <taxon>Craniata</taxon>
        <taxon>Vertebrata</taxon>
        <taxon>Euteleostomi</taxon>
        <taxon>Mammalia</taxon>
        <taxon>Metatheria</taxon>
        <taxon>Dasyuromorphia</taxon>
        <taxon>Dasyuridae</taxon>
        <taxon>Sarcophilus</taxon>
    </lineage>
</organism>
<accession>G3X1V4</accession>
<dbReference type="InterPro" id="IPR028006">
    <property type="entry name" value="CEP15-like"/>
</dbReference>
<keyword evidence="1" id="KW-0175">Coiled coil</keyword>
<evidence type="ECO:0000256" key="1">
    <source>
        <dbReference type="SAM" id="Coils"/>
    </source>
</evidence>
<name>G3X1V4_SARHA</name>
<dbReference type="InParanoid" id="G3X1V4"/>
<proteinExistence type="predicted"/>
<gene>
    <name evidence="3" type="primary">CEP15</name>
</gene>
<reference evidence="3" key="3">
    <citation type="submission" date="2025-09" db="UniProtKB">
        <authorList>
            <consortium name="Ensembl"/>
        </authorList>
    </citation>
    <scope>IDENTIFICATION</scope>
</reference>
<dbReference type="Ensembl" id="ENSSHAT00000021833.2">
    <property type="protein sequence ID" value="ENSSHAP00000021659.2"/>
    <property type="gene ID" value="ENSSHAG00000018343.2"/>
</dbReference>
<reference evidence="3" key="2">
    <citation type="submission" date="2025-08" db="UniProtKB">
        <authorList>
            <consortium name="Ensembl"/>
        </authorList>
    </citation>
    <scope>IDENTIFICATION</scope>
</reference>
<dbReference type="FunCoup" id="G3X1V4">
    <property type="interactions" value="78"/>
</dbReference>
<protein>
    <submittedName>
        <fullName evidence="3">Uncharacterized protein</fullName>
    </submittedName>
</protein>
<dbReference type="OrthoDB" id="9448900at2759"/>
<dbReference type="GeneTree" id="ENSGT00390000005214"/>
<sequence>MPERSEETLAPAPLPPVEARRRARRESFQQHQEGLAEGKGMAYFAKEVRLTKKHEEILAQRLLLLQEMENDHIGQKTEKKASHIKAAKLAYKRNKSLLNDIRTLEEKLEKKLHLRSYPEMVNLQTLYWALVEEQAPKWEQFLLGRTQYLTGVIYQNPAGNDIKSATER</sequence>
<dbReference type="PANTHER" id="PTHR14286">
    <property type="entry name" value="GENE, 49355-RELATED"/>
    <property type="match status" value="1"/>
</dbReference>
<dbReference type="Pfam" id="PF15134">
    <property type="entry name" value="CEP15-like"/>
    <property type="match status" value="1"/>
</dbReference>